<name>A0A6L2LTV8_TANCI</name>
<reference evidence="4" key="1">
    <citation type="journal article" date="2019" name="Sci. Rep.">
        <title>Draft genome of Tanacetum cinerariifolium, the natural source of mosquito coil.</title>
        <authorList>
            <person name="Yamashiro T."/>
            <person name="Shiraishi A."/>
            <person name="Satake H."/>
            <person name="Nakayama K."/>
        </authorList>
    </citation>
    <scope>NUCLEOTIDE SEQUENCE</scope>
</reference>
<dbReference type="SUPFAM" id="SSF48403">
    <property type="entry name" value="Ankyrin repeat"/>
    <property type="match status" value="1"/>
</dbReference>
<comment type="caution">
    <text evidence="4">The sequence shown here is derived from an EMBL/GenBank/DDBJ whole genome shotgun (WGS) entry which is preliminary data.</text>
</comment>
<dbReference type="PROSITE" id="PS50088">
    <property type="entry name" value="ANK_REPEAT"/>
    <property type="match status" value="1"/>
</dbReference>
<protein>
    <submittedName>
        <fullName evidence="4">Uncharacterized protein</fullName>
    </submittedName>
</protein>
<gene>
    <name evidence="4" type="ORF">Tci_037214</name>
</gene>
<feature type="repeat" description="ANK" evidence="3">
    <location>
        <begin position="72"/>
        <end position="104"/>
    </location>
</feature>
<dbReference type="PANTHER" id="PTHR24173:SF74">
    <property type="entry name" value="ANKYRIN REPEAT DOMAIN-CONTAINING PROTEIN 16"/>
    <property type="match status" value="1"/>
</dbReference>
<dbReference type="Pfam" id="PF12796">
    <property type="entry name" value="Ank_2"/>
    <property type="match status" value="1"/>
</dbReference>
<sequence length="125" mass="13849">MDKNEFIVDVNHISFKAAVVLAPLHASMTQLPYSWSPCVHQRLHDSPLPILEVKCAQVLLEAGVKVNALDNNNNTALHYAAGYGRKECVVLLLDNDTTCNLQNLEGRTPIEIAELNGQHDICNLF</sequence>
<dbReference type="PANTHER" id="PTHR24173">
    <property type="entry name" value="ANKYRIN REPEAT CONTAINING"/>
    <property type="match status" value="1"/>
</dbReference>
<evidence type="ECO:0000256" key="2">
    <source>
        <dbReference type="ARBA" id="ARBA00023043"/>
    </source>
</evidence>
<accession>A0A6L2LTV8</accession>
<dbReference type="Gene3D" id="1.25.40.20">
    <property type="entry name" value="Ankyrin repeat-containing domain"/>
    <property type="match status" value="1"/>
</dbReference>
<dbReference type="PROSITE" id="PS50297">
    <property type="entry name" value="ANK_REP_REGION"/>
    <property type="match status" value="1"/>
</dbReference>
<dbReference type="InterPro" id="IPR036770">
    <property type="entry name" value="Ankyrin_rpt-contain_sf"/>
</dbReference>
<evidence type="ECO:0000256" key="3">
    <source>
        <dbReference type="PROSITE-ProRule" id="PRU00023"/>
    </source>
</evidence>
<dbReference type="EMBL" id="BKCJ010005162">
    <property type="protein sequence ID" value="GEU65236.1"/>
    <property type="molecule type" value="Genomic_DNA"/>
</dbReference>
<keyword evidence="2 3" id="KW-0040">ANK repeat</keyword>
<proteinExistence type="predicted"/>
<dbReference type="InterPro" id="IPR002110">
    <property type="entry name" value="Ankyrin_rpt"/>
</dbReference>
<dbReference type="SMART" id="SM00248">
    <property type="entry name" value="ANK"/>
    <property type="match status" value="1"/>
</dbReference>
<organism evidence="4">
    <name type="scientific">Tanacetum cinerariifolium</name>
    <name type="common">Dalmatian daisy</name>
    <name type="synonym">Chrysanthemum cinerariifolium</name>
    <dbReference type="NCBI Taxonomy" id="118510"/>
    <lineage>
        <taxon>Eukaryota</taxon>
        <taxon>Viridiplantae</taxon>
        <taxon>Streptophyta</taxon>
        <taxon>Embryophyta</taxon>
        <taxon>Tracheophyta</taxon>
        <taxon>Spermatophyta</taxon>
        <taxon>Magnoliopsida</taxon>
        <taxon>eudicotyledons</taxon>
        <taxon>Gunneridae</taxon>
        <taxon>Pentapetalae</taxon>
        <taxon>asterids</taxon>
        <taxon>campanulids</taxon>
        <taxon>Asterales</taxon>
        <taxon>Asteraceae</taxon>
        <taxon>Asteroideae</taxon>
        <taxon>Anthemideae</taxon>
        <taxon>Anthemidinae</taxon>
        <taxon>Tanacetum</taxon>
    </lineage>
</organism>
<keyword evidence="1" id="KW-0677">Repeat</keyword>
<dbReference type="AlphaFoldDB" id="A0A6L2LTV8"/>
<evidence type="ECO:0000256" key="1">
    <source>
        <dbReference type="ARBA" id="ARBA00022737"/>
    </source>
</evidence>
<evidence type="ECO:0000313" key="4">
    <source>
        <dbReference type="EMBL" id="GEU65236.1"/>
    </source>
</evidence>